<organism evidence="1 2">
    <name type="scientific">Achromobacter aegrifaciens</name>
    <dbReference type="NCBI Taxonomy" id="1287736"/>
    <lineage>
        <taxon>Bacteria</taxon>
        <taxon>Pseudomonadati</taxon>
        <taxon>Pseudomonadota</taxon>
        <taxon>Betaproteobacteria</taxon>
        <taxon>Burkholderiales</taxon>
        <taxon>Alcaligenaceae</taxon>
        <taxon>Achromobacter</taxon>
    </lineage>
</organism>
<dbReference type="EMBL" id="CYTK01000011">
    <property type="protein sequence ID" value="CUJ69268.1"/>
    <property type="molecule type" value="Genomic_DNA"/>
</dbReference>
<dbReference type="InterPro" id="IPR022037">
    <property type="entry name" value="DUF3606"/>
</dbReference>
<dbReference type="Pfam" id="PF12244">
    <property type="entry name" value="DUF3606"/>
    <property type="match status" value="1"/>
</dbReference>
<name>A0AAD2J4H4_ACHAE</name>
<dbReference type="RefSeq" id="WP_082401259.1">
    <property type="nucleotide sequence ID" value="NZ_CYTK01000011.1"/>
</dbReference>
<reference evidence="1 2" key="1">
    <citation type="submission" date="2015-09" db="EMBL/GenBank/DDBJ databases">
        <authorList>
            <consortium name="Pathogen Informatics"/>
        </authorList>
    </citation>
    <scope>NUCLEOTIDE SEQUENCE [LARGE SCALE GENOMIC DNA]</scope>
    <source>
        <strain evidence="1 2">2789STDY5608625</strain>
    </source>
</reference>
<accession>A0AAD2J4H4</accession>
<dbReference type="AlphaFoldDB" id="A0AAD2J4H4"/>
<evidence type="ECO:0000313" key="1">
    <source>
        <dbReference type="EMBL" id="CUJ69268.1"/>
    </source>
</evidence>
<comment type="caution">
    <text evidence="1">The sequence shown here is derived from an EMBL/GenBank/DDBJ whole genome shotgun (WGS) entry which is preliminary data.</text>
</comment>
<gene>
    <name evidence="1" type="ORF">ERS370000_05315</name>
</gene>
<evidence type="ECO:0000313" key="2">
    <source>
        <dbReference type="Proteomes" id="UP000044098"/>
    </source>
</evidence>
<proteinExistence type="predicted"/>
<dbReference type="Proteomes" id="UP000044098">
    <property type="component" value="Unassembled WGS sequence"/>
</dbReference>
<sequence length="55" mass="6440">MSDNLQNRGPQDRSRINVNEAHELRYWTKEFSVTEDQWRKVVQAIGVSASAVREH</sequence>
<protein>
    <submittedName>
        <fullName evidence="1">Protein of uncharacterized function (DUF3606)</fullName>
    </submittedName>
</protein>